<evidence type="ECO:0000256" key="1">
    <source>
        <dbReference type="SAM" id="MobiDB-lite"/>
    </source>
</evidence>
<proteinExistence type="predicted"/>
<feature type="region of interest" description="Disordered" evidence="1">
    <location>
        <begin position="34"/>
        <end position="63"/>
    </location>
</feature>
<dbReference type="EMBL" id="BNAU01000005">
    <property type="protein sequence ID" value="GHF05002.1"/>
    <property type="molecule type" value="Genomic_DNA"/>
</dbReference>
<dbReference type="Gene3D" id="3.40.710.10">
    <property type="entry name" value="DD-peptidase/beta-lactamase superfamily"/>
    <property type="match status" value="1"/>
</dbReference>
<dbReference type="InterPro" id="IPR012338">
    <property type="entry name" value="Beta-lactam/transpept-like"/>
</dbReference>
<reference evidence="3" key="1">
    <citation type="journal article" date="2019" name="Int. J. Syst. Evol. Microbiol.">
        <title>The Global Catalogue of Microorganisms (GCM) 10K type strain sequencing project: providing services to taxonomists for standard genome sequencing and annotation.</title>
        <authorList>
            <consortium name="The Broad Institute Genomics Platform"/>
            <consortium name="The Broad Institute Genome Sequencing Center for Infectious Disease"/>
            <person name="Wu L."/>
            <person name="Ma J."/>
        </authorList>
    </citation>
    <scope>NUCLEOTIDE SEQUENCE [LARGE SCALE GENOMIC DNA]</scope>
    <source>
        <strain evidence="3">CGMCC 4.7677</strain>
    </source>
</reference>
<dbReference type="SUPFAM" id="SSF56601">
    <property type="entry name" value="beta-lactamase/transpeptidase-like"/>
    <property type="match status" value="1"/>
</dbReference>
<name>A0ABQ3J803_9PSEU</name>
<keyword evidence="3" id="KW-1185">Reference proteome</keyword>
<accession>A0ABQ3J803</accession>
<dbReference type="PANTHER" id="PTHR35333:SF3">
    <property type="entry name" value="BETA-LACTAMASE-TYPE TRANSPEPTIDASE FOLD CONTAINING PROTEIN"/>
    <property type="match status" value="1"/>
</dbReference>
<feature type="compositionally biased region" description="Low complexity" evidence="1">
    <location>
        <begin position="34"/>
        <end position="57"/>
    </location>
</feature>
<evidence type="ECO:0008006" key="4">
    <source>
        <dbReference type="Google" id="ProtNLM"/>
    </source>
</evidence>
<sequence>MLPAAVFGAVTMLIFTVQHQPRVSSASSVVQVSAPATATPETTPPSVEADPTPTAVSSPPPAEHDEVAARALALMREKVASADAGIEVYDRATGVVLTELNADRQFFSMSVVKLLIALDVLRANGWDLPDESMQARLTRMITVSDDDIASSLWVQQGGTAIVTRMAKLLQLTGTQPPSSPGQWGSTKITAADMVKVYNYIEDTLPRAAHDLLYNAMYHASQAGSDGTNQFFGIPDGLPGTTWAIKQGWGTSGTQAVYNTTGLLGEDARYVVIVLCSAPSRYYRTLPTALTAGTRALGSLVG</sequence>
<organism evidence="2 3">
    <name type="scientific">Amycolatopsis deserti</name>
    <dbReference type="NCBI Taxonomy" id="185696"/>
    <lineage>
        <taxon>Bacteria</taxon>
        <taxon>Bacillati</taxon>
        <taxon>Actinomycetota</taxon>
        <taxon>Actinomycetes</taxon>
        <taxon>Pseudonocardiales</taxon>
        <taxon>Pseudonocardiaceae</taxon>
        <taxon>Amycolatopsis</taxon>
    </lineage>
</organism>
<dbReference type="PANTHER" id="PTHR35333">
    <property type="entry name" value="BETA-LACTAMASE"/>
    <property type="match status" value="1"/>
</dbReference>
<gene>
    <name evidence="2" type="ORF">GCM10017786_43080</name>
</gene>
<dbReference type="InterPro" id="IPR000871">
    <property type="entry name" value="Beta-lactam_class-A"/>
</dbReference>
<protein>
    <recommendedName>
        <fullName evidence="4">Serine hydrolase</fullName>
    </recommendedName>
</protein>
<evidence type="ECO:0000313" key="3">
    <source>
        <dbReference type="Proteomes" id="UP000605897"/>
    </source>
</evidence>
<evidence type="ECO:0000313" key="2">
    <source>
        <dbReference type="EMBL" id="GHF05002.1"/>
    </source>
</evidence>
<dbReference type="Proteomes" id="UP000605897">
    <property type="component" value="Unassembled WGS sequence"/>
</dbReference>
<comment type="caution">
    <text evidence="2">The sequence shown here is derived from an EMBL/GenBank/DDBJ whole genome shotgun (WGS) entry which is preliminary data.</text>
</comment>